<evidence type="ECO:0000256" key="8">
    <source>
        <dbReference type="ARBA" id="ARBA00022771"/>
    </source>
</evidence>
<dbReference type="EC" id="2.3.2.32" evidence="13"/>
<feature type="domain" description="RING-type" evidence="15">
    <location>
        <begin position="23"/>
        <end position="68"/>
    </location>
</feature>
<keyword evidence="9" id="KW-0833">Ubl conjugation pathway</keyword>
<evidence type="ECO:0000256" key="3">
    <source>
        <dbReference type="ARBA" id="ARBA00004906"/>
    </source>
</evidence>
<proteinExistence type="inferred from homology"/>
<dbReference type="PANTHER" id="PTHR11210">
    <property type="entry name" value="RING BOX"/>
    <property type="match status" value="1"/>
</dbReference>
<evidence type="ECO:0000256" key="6">
    <source>
        <dbReference type="ARBA" id="ARBA00022490"/>
    </source>
</evidence>
<dbReference type="GO" id="GO:0061663">
    <property type="term" value="F:NEDD8 ligase activity"/>
    <property type="evidence" value="ECO:0007669"/>
    <property type="project" value="UniProtKB-EC"/>
</dbReference>
<dbReference type="Proteomes" id="UP000221080">
    <property type="component" value="Chromosome 19"/>
</dbReference>
<dbReference type="InterPro" id="IPR013083">
    <property type="entry name" value="Znf_RING/FYVE/PHD"/>
</dbReference>
<dbReference type="InterPro" id="IPR024766">
    <property type="entry name" value="Znf_RING_H2"/>
</dbReference>
<sequence>MEGPGEPEEEKCCICFNRITGPCSECEDIIPAVTREECPVSRGVCNHRFHFHCISRWLEEQNICPLDRRSWTFEDV</sequence>
<dbReference type="GeneID" id="108279790"/>
<dbReference type="AlphaFoldDB" id="A0A2D0T4M1"/>
<dbReference type="KEGG" id="ipu:108279790"/>
<evidence type="ECO:0000313" key="16">
    <source>
        <dbReference type="Proteomes" id="UP000221080"/>
    </source>
</evidence>
<dbReference type="GO" id="GO:0031461">
    <property type="term" value="C:cullin-RING ubiquitin ligase complex"/>
    <property type="evidence" value="ECO:0007669"/>
    <property type="project" value="UniProtKB-ARBA"/>
</dbReference>
<comment type="similarity">
    <text evidence="5">Belongs to the RING-box family.</text>
</comment>
<evidence type="ECO:0000256" key="1">
    <source>
        <dbReference type="ARBA" id="ARBA00004123"/>
    </source>
</evidence>
<dbReference type="GO" id="GO:0005737">
    <property type="term" value="C:cytoplasm"/>
    <property type="evidence" value="ECO:0007669"/>
    <property type="project" value="UniProtKB-SubCell"/>
</dbReference>
<name>A0A2D0T4M1_ICTPU</name>
<dbReference type="SUPFAM" id="SSF57850">
    <property type="entry name" value="RING/U-box"/>
    <property type="match status" value="1"/>
</dbReference>
<evidence type="ECO:0000256" key="9">
    <source>
        <dbReference type="ARBA" id="ARBA00022786"/>
    </source>
</evidence>
<dbReference type="InterPro" id="IPR051031">
    <property type="entry name" value="RING-box_E3_Ubiquitin_Ligase"/>
</dbReference>
<dbReference type="PROSITE" id="PS50089">
    <property type="entry name" value="ZF_RING_2"/>
    <property type="match status" value="1"/>
</dbReference>
<reference evidence="17" key="2">
    <citation type="submission" date="2025-08" db="UniProtKB">
        <authorList>
            <consortium name="RefSeq"/>
        </authorList>
    </citation>
    <scope>IDENTIFICATION</scope>
    <source>
        <tissue evidence="17">Blood</tissue>
    </source>
</reference>
<evidence type="ECO:0000256" key="2">
    <source>
        <dbReference type="ARBA" id="ARBA00004496"/>
    </source>
</evidence>
<comment type="pathway">
    <text evidence="4">Protein modification; protein neddylation.</text>
</comment>
<evidence type="ECO:0000256" key="10">
    <source>
        <dbReference type="ARBA" id="ARBA00022833"/>
    </source>
</evidence>
<comment type="subcellular location">
    <subcellularLocation>
        <location evidence="2">Cytoplasm</location>
    </subcellularLocation>
    <subcellularLocation>
        <location evidence="1">Nucleus</location>
    </subcellularLocation>
</comment>
<comment type="pathway">
    <text evidence="3">Protein modification; protein ubiquitination.</text>
</comment>
<comment type="catalytic activity">
    <reaction evidence="12">
        <text>S-[NEDD8-protein]-yl-[E2 NEDD8-conjugating enzyme]-L-cysteine + [cullin]-L-lysine = [E2 NEDD8-conjugating enzyme]-L-cysteine + N(6)-[NEDD8-protein]-yl-[cullin]-L-lysine.</text>
        <dbReference type="EC" id="2.3.2.32"/>
    </reaction>
</comment>
<evidence type="ECO:0000256" key="4">
    <source>
        <dbReference type="ARBA" id="ARBA00005032"/>
    </source>
</evidence>
<evidence type="ECO:0000256" key="12">
    <source>
        <dbReference type="ARBA" id="ARBA00044896"/>
    </source>
</evidence>
<dbReference type="OrthoDB" id="8962942at2759"/>
<keyword evidence="7" id="KW-0479">Metal-binding</keyword>
<evidence type="ECO:0000256" key="13">
    <source>
        <dbReference type="ARBA" id="ARBA00044971"/>
    </source>
</evidence>
<dbReference type="GO" id="GO:0005634">
    <property type="term" value="C:nucleus"/>
    <property type="evidence" value="ECO:0007669"/>
    <property type="project" value="UniProtKB-SubCell"/>
</dbReference>
<keyword evidence="6" id="KW-0963">Cytoplasm</keyword>
<protein>
    <recommendedName>
        <fullName evidence="13">cullin-RING-type E3 NEDD8 transferase</fullName>
        <ecNumber evidence="13">2.3.2.32</ecNumber>
    </recommendedName>
</protein>
<accession>A0A2D0T4M1</accession>
<dbReference type="InterPro" id="IPR001841">
    <property type="entry name" value="Znf_RING"/>
</dbReference>
<keyword evidence="10" id="KW-0862">Zinc</keyword>
<keyword evidence="8 14" id="KW-0863">Zinc-finger</keyword>
<dbReference type="GO" id="GO:0008270">
    <property type="term" value="F:zinc ion binding"/>
    <property type="evidence" value="ECO:0007669"/>
    <property type="project" value="UniProtKB-KW"/>
</dbReference>
<evidence type="ECO:0000256" key="11">
    <source>
        <dbReference type="ARBA" id="ARBA00023242"/>
    </source>
</evidence>
<evidence type="ECO:0000256" key="5">
    <source>
        <dbReference type="ARBA" id="ARBA00009273"/>
    </source>
</evidence>
<dbReference type="GO" id="GO:0043161">
    <property type="term" value="P:proteasome-mediated ubiquitin-dependent protein catabolic process"/>
    <property type="evidence" value="ECO:0007669"/>
    <property type="project" value="UniProtKB-ARBA"/>
</dbReference>
<organism evidence="16 17">
    <name type="scientific">Ictalurus punctatus</name>
    <name type="common">Channel catfish</name>
    <name type="synonym">Silurus punctatus</name>
    <dbReference type="NCBI Taxonomy" id="7998"/>
    <lineage>
        <taxon>Eukaryota</taxon>
        <taxon>Metazoa</taxon>
        <taxon>Chordata</taxon>
        <taxon>Craniata</taxon>
        <taxon>Vertebrata</taxon>
        <taxon>Euteleostomi</taxon>
        <taxon>Actinopterygii</taxon>
        <taxon>Neopterygii</taxon>
        <taxon>Teleostei</taxon>
        <taxon>Ostariophysi</taxon>
        <taxon>Siluriformes</taxon>
        <taxon>Ictaluridae</taxon>
        <taxon>Ictalurus</taxon>
    </lineage>
</organism>
<reference evidence="16" key="1">
    <citation type="journal article" date="2016" name="Nat. Commun.">
        <title>The channel catfish genome sequence provides insights into the evolution of scale formation in teleosts.</title>
        <authorList>
            <person name="Liu Z."/>
            <person name="Liu S."/>
            <person name="Yao J."/>
            <person name="Bao L."/>
            <person name="Zhang J."/>
            <person name="Li Y."/>
            <person name="Jiang C."/>
            <person name="Sun L."/>
            <person name="Wang R."/>
            <person name="Zhang Y."/>
            <person name="Zhou T."/>
            <person name="Zeng Q."/>
            <person name="Fu Q."/>
            <person name="Gao S."/>
            <person name="Li N."/>
            <person name="Koren S."/>
            <person name="Jiang Y."/>
            <person name="Zimin A."/>
            <person name="Xu P."/>
            <person name="Phillippy A.M."/>
            <person name="Geng X."/>
            <person name="Song L."/>
            <person name="Sun F."/>
            <person name="Li C."/>
            <person name="Wang X."/>
            <person name="Chen A."/>
            <person name="Jin Y."/>
            <person name="Yuan Z."/>
            <person name="Yang Y."/>
            <person name="Tan S."/>
            <person name="Peatman E."/>
            <person name="Lu J."/>
            <person name="Qin Z."/>
            <person name="Dunham R."/>
            <person name="Li Z."/>
            <person name="Sonstegard T."/>
            <person name="Feng J."/>
            <person name="Danzmann R.G."/>
            <person name="Schroeder S."/>
            <person name="Scheffler B."/>
            <person name="Duke M.V."/>
            <person name="Ballard L."/>
            <person name="Kucuktas H."/>
            <person name="Kaltenboeck L."/>
            <person name="Liu H."/>
            <person name="Armbruster J."/>
            <person name="Xie Y."/>
            <person name="Kirby M.L."/>
            <person name="Tian Y."/>
            <person name="Flanagan M.E."/>
            <person name="Mu W."/>
            <person name="Waldbieser G.C."/>
        </authorList>
    </citation>
    <scope>NUCLEOTIDE SEQUENCE [LARGE SCALE GENOMIC DNA]</scope>
    <source>
        <strain evidence="16">SDA103</strain>
    </source>
</reference>
<evidence type="ECO:0000313" key="17">
    <source>
        <dbReference type="RefSeq" id="XP_017349766.1"/>
    </source>
</evidence>
<keyword evidence="11" id="KW-0539">Nucleus</keyword>
<evidence type="ECO:0000256" key="7">
    <source>
        <dbReference type="ARBA" id="ARBA00022723"/>
    </source>
</evidence>
<gene>
    <name evidence="17" type="primary">LOC108279790</name>
</gene>
<dbReference type="Pfam" id="PF12678">
    <property type="entry name" value="zf-rbx1"/>
    <property type="match status" value="1"/>
</dbReference>
<evidence type="ECO:0000256" key="14">
    <source>
        <dbReference type="PROSITE-ProRule" id="PRU00175"/>
    </source>
</evidence>
<dbReference type="RefSeq" id="XP_017349766.1">
    <property type="nucleotide sequence ID" value="XM_017494277.3"/>
</dbReference>
<keyword evidence="16" id="KW-1185">Reference proteome</keyword>
<dbReference type="Gene3D" id="3.30.40.10">
    <property type="entry name" value="Zinc/RING finger domain, C3HC4 (zinc finger)"/>
    <property type="match status" value="1"/>
</dbReference>
<dbReference type="GO" id="GO:0004842">
    <property type="term" value="F:ubiquitin-protein transferase activity"/>
    <property type="evidence" value="ECO:0007669"/>
    <property type="project" value="UniProtKB-ARBA"/>
</dbReference>
<evidence type="ECO:0000259" key="15">
    <source>
        <dbReference type="PROSITE" id="PS50089"/>
    </source>
</evidence>